<feature type="transmembrane region" description="Helical" evidence="2">
    <location>
        <begin position="388"/>
        <end position="408"/>
    </location>
</feature>
<keyword evidence="4" id="KW-0012">Acyltransferase</keyword>
<feature type="transmembrane region" description="Helical" evidence="2">
    <location>
        <begin position="151"/>
        <end position="171"/>
    </location>
</feature>
<evidence type="ECO:0000259" key="3">
    <source>
        <dbReference type="Pfam" id="PF01757"/>
    </source>
</evidence>
<dbReference type="InterPro" id="IPR050879">
    <property type="entry name" value="Acyltransferase_3"/>
</dbReference>
<dbReference type="InterPro" id="IPR002656">
    <property type="entry name" value="Acyl_transf_3_dom"/>
</dbReference>
<evidence type="ECO:0000256" key="1">
    <source>
        <dbReference type="SAM" id="MobiDB-lite"/>
    </source>
</evidence>
<gene>
    <name evidence="4" type="ORF">CXR34_13820</name>
</gene>
<name>A0A2K9DA03_9MICO</name>
<dbReference type="AlphaFoldDB" id="A0A2K9DA03"/>
<dbReference type="EMBL" id="CP025299">
    <property type="protein sequence ID" value="AUG30425.1"/>
    <property type="molecule type" value="Genomic_DNA"/>
</dbReference>
<evidence type="ECO:0000313" key="5">
    <source>
        <dbReference type="Proteomes" id="UP000233276"/>
    </source>
</evidence>
<dbReference type="KEGG" id="mhos:CXR34_13820"/>
<dbReference type="GO" id="GO:0016020">
    <property type="term" value="C:membrane"/>
    <property type="evidence" value="ECO:0007669"/>
    <property type="project" value="TreeGrafter"/>
</dbReference>
<feature type="region of interest" description="Disordered" evidence="1">
    <location>
        <begin position="1"/>
        <end position="52"/>
    </location>
</feature>
<feature type="transmembrane region" description="Helical" evidence="2">
    <location>
        <begin position="444"/>
        <end position="466"/>
    </location>
</feature>
<feature type="transmembrane region" description="Helical" evidence="2">
    <location>
        <begin position="237"/>
        <end position="267"/>
    </location>
</feature>
<keyword evidence="2" id="KW-1133">Transmembrane helix</keyword>
<dbReference type="PANTHER" id="PTHR23028:SF53">
    <property type="entry name" value="ACYL_TRANSF_3 DOMAIN-CONTAINING PROTEIN"/>
    <property type="match status" value="1"/>
</dbReference>
<feature type="domain" description="Acyltransferase 3" evidence="3">
    <location>
        <begin position="73"/>
        <end position="397"/>
    </location>
</feature>
<feature type="transmembrane region" description="Helical" evidence="2">
    <location>
        <begin position="363"/>
        <end position="381"/>
    </location>
</feature>
<accession>A0A2K9DA03</accession>
<dbReference type="Proteomes" id="UP000233276">
    <property type="component" value="Chromosome"/>
</dbReference>
<dbReference type="PANTHER" id="PTHR23028">
    <property type="entry name" value="ACETYLTRANSFERASE"/>
    <property type="match status" value="1"/>
</dbReference>
<feature type="transmembrane region" description="Helical" evidence="2">
    <location>
        <begin position="316"/>
        <end position="343"/>
    </location>
</feature>
<sequence length="470" mass="51051">MRCAWLSGAASRRRSTPIRSTSSTRWSPTSAGSALLRPTSARRSGRAPTRSAIPSDCERGLTSLAVAFDTRNNSIGFLRWLMAFMVIFSHAGPVAGLFGGVDIGAQWGAETSLGGVAVTGFFFLSGMLITRSMTNSSSPVRFLWHRVVRIFPAWFLVLVITAFVFAPLAWWHERGTVRGFFSVASDSPWDYVARNFTLILGQWSIAGTGSGVHAVLEGYNTWNGSAWTLMWEFGCYLGVLALGVVGALAGRIVGAAFAVLILALSMLQALHVGDLASTFQLLGNPQVLQLAAPFAFGTLVQLFIDKVPFDDRLGIGMLVLAALCWWRGGWFVVGQYAFAYGLIWFGSRVKVLANWDRRADLSYGIYIAGWPVMFLAAVFGVEKWGTVAYLAVVIVIVHLYALASYMLIEKPALDLKHWMPRGVAVLGGWKPVPPKASSSRVPSWLRMTPLVLLLLVTGALVIIGALRGAI</sequence>
<keyword evidence="4" id="KW-0808">Transferase</keyword>
<proteinExistence type="predicted"/>
<evidence type="ECO:0000256" key="2">
    <source>
        <dbReference type="SAM" id="Phobius"/>
    </source>
</evidence>
<feature type="compositionally biased region" description="Low complexity" evidence="1">
    <location>
        <begin position="17"/>
        <end position="30"/>
    </location>
</feature>
<feature type="transmembrane region" description="Helical" evidence="2">
    <location>
        <begin position="287"/>
        <end position="304"/>
    </location>
</feature>
<dbReference type="GO" id="GO:0016747">
    <property type="term" value="F:acyltransferase activity, transferring groups other than amino-acyl groups"/>
    <property type="evidence" value="ECO:0007669"/>
    <property type="project" value="InterPro"/>
</dbReference>
<protein>
    <submittedName>
        <fullName evidence="4">Acyltransferase</fullName>
    </submittedName>
</protein>
<organism evidence="4 5">
    <name type="scientific">Microbacterium hominis</name>
    <dbReference type="NCBI Taxonomy" id="162426"/>
    <lineage>
        <taxon>Bacteria</taxon>
        <taxon>Bacillati</taxon>
        <taxon>Actinomycetota</taxon>
        <taxon>Actinomycetes</taxon>
        <taxon>Micrococcales</taxon>
        <taxon>Microbacteriaceae</taxon>
        <taxon>Microbacterium</taxon>
    </lineage>
</organism>
<feature type="transmembrane region" description="Helical" evidence="2">
    <location>
        <begin position="80"/>
        <end position="101"/>
    </location>
</feature>
<keyword evidence="2" id="KW-0812">Transmembrane</keyword>
<evidence type="ECO:0000313" key="4">
    <source>
        <dbReference type="EMBL" id="AUG30425.1"/>
    </source>
</evidence>
<keyword evidence="2" id="KW-0472">Membrane</keyword>
<dbReference type="Pfam" id="PF01757">
    <property type="entry name" value="Acyl_transf_3"/>
    <property type="match status" value="1"/>
</dbReference>
<feature type="transmembrane region" description="Helical" evidence="2">
    <location>
        <begin position="113"/>
        <end position="130"/>
    </location>
</feature>
<reference evidence="4 5" key="1">
    <citation type="submission" date="2017-12" db="EMBL/GenBank/DDBJ databases">
        <title>Isolation and characterization of estrogens degradatiion strain Microbacterium hominis SJTG1.</title>
        <authorList>
            <person name="Xiong W."/>
            <person name="Yin C."/>
            <person name="Zheng D."/>
            <person name="Liang R."/>
        </authorList>
    </citation>
    <scope>NUCLEOTIDE SEQUENCE [LARGE SCALE GENOMIC DNA]</scope>
    <source>
        <strain evidence="4 5">SJTG1</strain>
    </source>
</reference>
<dbReference type="GO" id="GO:0000271">
    <property type="term" value="P:polysaccharide biosynthetic process"/>
    <property type="evidence" value="ECO:0007669"/>
    <property type="project" value="TreeGrafter"/>
</dbReference>